<dbReference type="SUPFAM" id="SSF52833">
    <property type="entry name" value="Thioredoxin-like"/>
    <property type="match status" value="1"/>
</dbReference>
<dbReference type="RefSeq" id="WP_073590015.1">
    <property type="nucleotide sequence ID" value="NZ_FRFD01000010.1"/>
</dbReference>
<feature type="domain" description="Thioredoxin" evidence="1">
    <location>
        <begin position="1"/>
        <end position="86"/>
    </location>
</feature>
<dbReference type="InterPro" id="IPR011767">
    <property type="entry name" value="GLR_AS"/>
</dbReference>
<dbReference type="EMBL" id="FRFD01000010">
    <property type="protein sequence ID" value="SHO51824.1"/>
    <property type="molecule type" value="Genomic_DNA"/>
</dbReference>
<dbReference type="CDD" id="cd02947">
    <property type="entry name" value="TRX_family"/>
    <property type="match status" value="1"/>
</dbReference>
<dbReference type="PROSITE" id="PS51352">
    <property type="entry name" value="THIOREDOXIN_2"/>
    <property type="match status" value="1"/>
</dbReference>
<dbReference type="STRING" id="1121345.SAMN02745217_03357"/>
<keyword evidence="3" id="KW-1185">Reference proteome</keyword>
<gene>
    <name evidence="2" type="ORF">SAMN02745217_03357</name>
</gene>
<dbReference type="Gene3D" id="3.40.30.10">
    <property type="entry name" value="Glutaredoxin"/>
    <property type="match status" value="1"/>
</dbReference>
<dbReference type="PROSITE" id="PS51354">
    <property type="entry name" value="GLUTAREDOXIN_2"/>
    <property type="match status" value="1"/>
</dbReference>
<evidence type="ECO:0000313" key="2">
    <source>
        <dbReference type="EMBL" id="SHO51824.1"/>
    </source>
</evidence>
<reference evidence="2 3" key="1">
    <citation type="submission" date="2016-12" db="EMBL/GenBank/DDBJ databases">
        <authorList>
            <person name="Song W.-J."/>
            <person name="Kurnit D.M."/>
        </authorList>
    </citation>
    <scope>NUCLEOTIDE SEQUENCE [LARGE SCALE GENOMIC DNA]</scope>
    <source>
        <strain evidence="2 3">DSM 12503</strain>
    </source>
</reference>
<accession>A0A1M7YGQ0</accession>
<sequence length="86" mass="10221">MKHVIMFETSWCPHCRRAHSFLEELFHENPAYKDIEIQFIDEELHPDIANKYDYFYVPTFYVDSDKFHEGVPSKDAIRQVLDAALA</sequence>
<dbReference type="InterPro" id="IPR036249">
    <property type="entry name" value="Thioredoxin-like_sf"/>
</dbReference>
<dbReference type="InterPro" id="IPR013766">
    <property type="entry name" value="Thioredoxin_domain"/>
</dbReference>
<organism evidence="2 3">
    <name type="scientific">Anaerocolumna xylanovorans DSM 12503</name>
    <dbReference type="NCBI Taxonomy" id="1121345"/>
    <lineage>
        <taxon>Bacteria</taxon>
        <taxon>Bacillati</taxon>
        <taxon>Bacillota</taxon>
        <taxon>Clostridia</taxon>
        <taxon>Lachnospirales</taxon>
        <taxon>Lachnospiraceae</taxon>
        <taxon>Anaerocolumna</taxon>
    </lineage>
</organism>
<dbReference type="Pfam" id="PF00085">
    <property type="entry name" value="Thioredoxin"/>
    <property type="match status" value="1"/>
</dbReference>
<name>A0A1M7YGQ0_9FIRM</name>
<proteinExistence type="predicted"/>
<dbReference type="OrthoDB" id="5348456at2"/>
<evidence type="ECO:0000313" key="3">
    <source>
        <dbReference type="Proteomes" id="UP000184612"/>
    </source>
</evidence>
<dbReference type="AlphaFoldDB" id="A0A1M7YGQ0"/>
<protein>
    <submittedName>
        <fullName evidence="2">Glutaredoxin</fullName>
    </submittedName>
</protein>
<evidence type="ECO:0000259" key="1">
    <source>
        <dbReference type="PROSITE" id="PS51352"/>
    </source>
</evidence>
<dbReference type="Proteomes" id="UP000184612">
    <property type="component" value="Unassembled WGS sequence"/>
</dbReference>
<dbReference type="PROSITE" id="PS00195">
    <property type="entry name" value="GLUTAREDOXIN_1"/>
    <property type="match status" value="1"/>
</dbReference>